<accession>A0A7V2T3Z0</accession>
<dbReference type="GO" id="GO:0008967">
    <property type="term" value="F:phosphoglycolate phosphatase activity"/>
    <property type="evidence" value="ECO:0007669"/>
    <property type="project" value="TreeGrafter"/>
</dbReference>
<comment type="caution">
    <text evidence="1">The sequence shown here is derived from an EMBL/GenBank/DDBJ whole genome shotgun (WGS) entry which is preliminary data.</text>
</comment>
<reference evidence="1" key="1">
    <citation type="journal article" date="2020" name="mSystems">
        <title>Genome- and Community-Level Interaction Insights into Carbon Utilization and Element Cycling Functions of Hydrothermarchaeota in Hydrothermal Sediment.</title>
        <authorList>
            <person name="Zhou Z."/>
            <person name="Liu Y."/>
            <person name="Xu W."/>
            <person name="Pan J."/>
            <person name="Luo Z.H."/>
            <person name="Li M."/>
        </authorList>
    </citation>
    <scope>NUCLEOTIDE SEQUENCE [LARGE SCALE GENOMIC DNA]</scope>
    <source>
        <strain evidence="1">HyVt-493</strain>
    </source>
</reference>
<dbReference type="PANTHER" id="PTHR43434:SF21">
    <property type="entry name" value="SLL0295 PROTEIN"/>
    <property type="match status" value="1"/>
</dbReference>
<name>A0A7V2T3Z0_LEUMU</name>
<protein>
    <submittedName>
        <fullName evidence="1">HAD family hydrolase</fullName>
    </submittedName>
</protein>
<dbReference type="InterPro" id="IPR050155">
    <property type="entry name" value="HAD-like_hydrolase_sf"/>
</dbReference>
<keyword evidence="1" id="KW-0378">Hydrolase</keyword>
<dbReference type="SUPFAM" id="SSF56784">
    <property type="entry name" value="HAD-like"/>
    <property type="match status" value="1"/>
</dbReference>
<dbReference type="Gene3D" id="3.40.50.1000">
    <property type="entry name" value="HAD superfamily/HAD-like"/>
    <property type="match status" value="1"/>
</dbReference>
<gene>
    <name evidence="1" type="ORF">ENJ51_08785</name>
</gene>
<dbReference type="PANTHER" id="PTHR43434">
    <property type="entry name" value="PHOSPHOGLYCOLATE PHOSPHATASE"/>
    <property type="match status" value="1"/>
</dbReference>
<dbReference type="Proteomes" id="UP000885750">
    <property type="component" value="Unassembled WGS sequence"/>
</dbReference>
<proteinExistence type="predicted"/>
<dbReference type="EMBL" id="DRMS01000328">
    <property type="protein sequence ID" value="HFC92891.1"/>
    <property type="molecule type" value="Genomic_DNA"/>
</dbReference>
<dbReference type="InterPro" id="IPR023214">
    <property type="entry name" value="HAD_sf"/>
</dbReference>
<dbReference type="GO" id="GO:0005829">
    <property type="term" value="C:cytosol"/>
    <property type="evidence" value="ECO:0007669"/>
    <property type="project" value="TreeGrafter"/>
</dbReference>
<dbReference type="Gene3D" id="1.10.150.240">
    <property type="entry name" value="Putative phosphatase, domain 2"/>
    <property type="match status" value="1"/>
</dbReference>
<evidence type="ECO:0000313" key="1">
    <source>
        <dbReference type="EMBL" id="HFC92891.1"/>
    </source>
</evidence>
<dbReference type="AlphaFoldDB" id="A0A7V2T3Z0"/>
<organism evidence="1">
    <name type="scientific">Leucothrix mucor</name>
    <dbReference type="NCBI Taxonomy" id="45248"/>
    <lineage>
        <taxon>Bacteria</taxon>
        <taxon>Pseudomonadati</taxon>
        <taxon>Pseudomonadota</taxon>
        <taxon>Gammaproteobacteria</taxon>
        <taxon>Thiotrichales</taxon>
        <taxon>Thiotrichaceae</taxon>
        <taxon>Leucothrix</taxon>
    </lineage>
</organism>
<dbReference type="InterPro" id="IPR023198">
    <property type="entry name" value="PGP-like_dom2"/>
</dbReference>
<sequence length="254" mass="29857">MQSKKSHKPIYALDFDGVICDSAIETGMTGWKTAQKIWQDMPKANPPESIINDFRQIRPFLETGYEAIIIVRLLQQGMTVDKLSQNYPHQINTLINEEQLNAKQLKQLFGITRDHWINQSPHEWLNMNPLFTGILQHLETLRDSTWYIITTKQKRFVEQILNNYQINIKDQHIYSMESKQSKQDTLLELSTRHPNQDIIFIEDRLPTLIKISKNTRLKNIKLQLVDWGYNTYNDRASAQKHPLEIITINQFLAK</sequence>
<dbReference type="GO" id="GO:0006281">
    <property type="term" value="P:DNA repair"/>
    <property type="evidence" value="ECO:0007669"/>
    <property type="project" value="TreeGrafter"/>
</dbReference>
<dbReference type="InterPro" id="IPR036412">
    <property type="entry name" value="HAD-like_sf"/>
</dbReference>